<gene>
    <name evidence="2" type="ORF">DAPPUDRAFT_238432</name>
</gene>
<evidence type="ECO:0000313" key="2">
    <source>
        <dbReference type="EMBL" id="EFX85009.1"/>
    </source>
</evidence>
<dbReference type="AlphaFoldDB" id="E9G6D8"/>
<dbReference type="HOGENOM" id="CLU_3070768_0_0_1"/>
<evidence type="ECO:0000313" key="3">
    <source>
        <dbReference type="Proteomes" id="UP000000305"/>
    </source>
</evidence>
<dbReference type="InParanoid" id="E9G6D8"/>
<proteinExistence type="predicted"/>
<dbReference type="EMBL" id="GL732533">
    <property type="protein sequence ID" value="EFX85009.1"/>
    <property type="molecule type" value="Genomic_DNA"/>
</dbReference>
<feature type="compositionally biased region" description="Polar residues" evidence="1">
    <location>
        <begin position="1"/>
        <end position="11"/>
    </location>
</feature>
<reference evidence="2 3" key="1">
    <citation type="journal article" date="2011" name="Science">
        <title>The ecoresponsive genome of Daphnia pulex.</title>
        <authorList>
            <person name="Colbourne J.K."/>
            <person name="Pfrender M.E."/>
            <person name="Gilbert D."/>
            <person name="Thomas W.K."/>
            <person name="Tucker A."/>
            <person name="Oakley T.H."/>
            <person name="Tokishita S."/>
            <person name="Aerts A."/>
            <person name="Arnold G.J."/>
            <person name="Basu M.K."/>
            <person name="Bauer D.J."/>
            <person name="Caceres C.E."/>
            <person name="Carmel L."/>
            <person name="Casola C."/>
            <person name="Choi J.H."/>
            <person name="Detter J.C."/>
            <person name="Dong Q."/>
            <person name="Dusheyko S."/>
            <person name="Eads B.D."/>
            <person name="Frohlich T."/>
            <person name="Geiler-Samerotte K.A."/>
            <person name="Gerlach D."/>
            <person name="Hatcher P."/>
            <person name="Jogdeo S."/>
            <person name="Krijgsveld J."/>
            <person name="Kriventseva E.V."/>
            <person name="Kultz D."/>
            <person name="Laforsch C."/>
            <person name="Lindquist E."/>
            <person name="Lopez J."/>
            <person name="Manak J.R."/>
            <person name="Muller J."/>
            <person name="Pangilinan J."/>
            <person name="Patwardhan R.P."/>
            <person name="Pitluck S."/>
            <person name="Pritham E.J."/>
            <person name="Rechtsteiner A."/>
            <person name="Rho M."/>
            <person name="Rogozin I.B."/>
            <person name="Sakarya O."/>
            <person name="Salamov A."/>
            <person name="Schaack S."/>
            <person name="Shapiro H."/>
            <person name="Shiga Y."/>
            <person name="Skalitzky C."/>
            <person name="Smith Z."/>
            <person name="Souvorov A."/>
            <person name="Sung W."/>
            <person name="Tang Z."/>
            <person name="Tsuchiya D."/>
            <person name="Tu H."/>
            <person name="Vos H."/>
            <person name="Wang M."/>
            <person name="Wolf Y.I."/>
            <person name="Yamagata H."/>
            <person name="Yamada T."/>
            <person name="Ye Y."/>
            <person name="Shaw J.R."/>
            <person name="Andrews J."/>
            <person name="Crease T.J."/>
            <person name="Tang H."/>
            <person name="Lucas S.M."/>
            <person name="Robertson H.M."/>
            <person name="Bork P."/>
            <person name="Koonin E.V."/>
            <person name="Zdobnov E.M."/>
            <person name="Grigoriev I.V."/>
            <person name="Lynch M."/>
            <person name="Boore J.L."/>
        </authorList>
    </citation>
    <scope>NUCLEOTIDE SEQUENCE [LARGE SCALE GENOMIC DNA]</scope>
</reference>
<feature type="region of interest" description="Disordered" evidence="1">
    <location>
        <begin position="1"/>
        <end position="20"/>
    </location>
</feature>
<dbReference type="KEGG" id="dpx:DAPPUDRAFT_238432"/>
<sequence>MFSLLTPNRSYKSPGMTREHSPPAWLLHMPATNIDSILLFYKLPSSRSLSLDI</sequence>
<dbReference type="Proteomes" id="UP000000305">
    <property type="component" value="Unassembled WGS sequence"/>
</dbReference>
<keyword evidence="3" id="KW-1185">Reference proteome</keyword>
<evidence type="ECO:0000256" key="1">
    <source>
        <dbReference type="SAM" id="MobiDB-lite"/>
    </source>
</evidence>
<organism evidence="2 3">
    <name type="scientific">Daphnia pulex</name>
    <name type="common">Water flea</name>
    <dbReference type="NCBI Taxonomy" id="6669"/>
    <lineage>
        <taxon>Eukaryota</taxon>
        <taxon>Metazoa</taxon>
        <taxon>Ecdysozoa</taxon>
        <taxon>Arthropoda</taxon>
        <taxon>Crustacea</taxon>
        <taxon>Branchiopoda</taxon>
        <taxon>Diplostraca</taxon>
        <taxon>Cladocera</taxon>
        <taxon>Anomopoda</taxon>
        <taxon>Daphniidae</taxon>
        <taxon>Daphnia</taxon>
    </lineage>
</organism>
<protein>
    <submittedName>
        <fullName evidence="2">Uncharacterized protein</fullName>
    </submittedName>
</protein>
<accession>E9G6D8</accession>
<name>E9G6D8_DAPPU</name>